<name>D8T9T7_SELML</name>
<organism evidence="3">
    <name type="scientific">Selaginella moellendorffii</name>
    <name type="common">Spikemoss</name>
    <dbReference type="NCBI Taxonomy" id="88036"/>
    <lineage>
        <taxon>Eukaryota</taxon>
        <taxon>Viridiplantae</taxon>
        <taxon>Streptophyta</taxon>
        <taxon>Embryophyta</taxon>
        <taxon>Tracheophyta</taxon>
        <taxon>Lycopodiopsida</taxon>
        <taxon>Selaginellales</taxon>
        <taxon>Selaginellaceae</taxon>
        <taxon>Selaginella</taxon>
    </lineage>
</organism>
<dbReference type="STRING" id="88036.D8T9T7"/>
<protein>
    <submittedName>
        <fullName evidence="1">Uncharacterized protein</fullName>
    </submittedName>
</protein>
<keyword evidence="3" id="KW-1185">Reference proteome</keyword>
<feature type="non-terminal residue" evidence="1">
    <location>
        <position position="1"/>
    </location>
</feature>
<dbReference type="Gene3D" id="1.10.287.600">
    <property type="entry name" value="Helix hairpin bin"/>
    <property type="match status" value="1"/>
</dbReference>
<evidence type="ECO:0000313" key="2">
    <source>
        <dbReference type="EMBL" id="EFJ06508.1"/>
    </source>
</evidence>
<proteinExistence type="predicted"/>
<dbReference type="Gramene" id="EFJ06508">
    <property type="protein sequence ID" value="EFJ06508"/>
    <property type="gene ID" value="SELMODRAFT_135165"/>
</dbReference>
<evidence type="ECO:0000313" key="1">
    <source>
        <dbReference type="EMBL" id="EFJ06506.1"/>
    </source>
</evidence>
<dbReference type="EMBL" id="GL377699">
    <property type="protein sequence ID" value="EFJ06508.1"/>
    <property type="molecule type" value="Genomic_DNA"/>
</dbReference>
<dbReference type="AlphaFoldDB" id="D8T9T7"/>
<dbReference type="KEGG" id="smo:SELMODRAFT_135288"/>
<dbReference type="InterPro" id="IPR023123">
    <property type="entry name" value="Tubulin_C"/>
</dbReference>
<accession>D8T9T7</accession>
<dbReference type="Proteomes" id="UP000001514">
    <property type="component" value="Unassembled WGS sequence"/>
</dbReference>
<reference evidence="1 3" key="1">
    <citation type="journal article" date="2011" name="Science">
        <title>The Selaginella genome identifies genetic changes associated with the evolution of vascular plants.</title>
        <authorList>
            <person name="Banks J.A."/>
            <person name="Nishiyama T."/>
            <person name="Hasebe M."/>
            <person name="Bowman J.L."/>
            <person name="Gribskov M."/>
            <person name="dePamphilis C."/>
            <person name="Albert V.A."/>
            <person name="Aono N."/>
            <person name="Aoyama T."/>
            <person name="Ambrose B.A."/>
            <person name="Ashton N.W."/>
            <person name="Axtell M.J."/>
            <person name="Barker E."/>
            <person name="Barker M.S."/>
            <person name="Bennetzen J.L."/>
            <person name="Bonawitz N.D."/>
            <person name="Chapple C."/>
            <person name="Cheng C."/>
            <person name="Correa L.G."/>
            <person name="Dacre M."/>
            <person name="DeBarry J."/>
            <person name="Dreyer I."/>
            <person name="Elias M."/>
            <person name="Engstrom E.M."/>
            <person name="Estelle M."/>
            <person name="Feng L."/>
            <person name="Finet C."/>
            <person name="Floyd S.K."/>
            <person name="Frommer W.B."/>
            <person name="Fujita T."/>
            <person name="Gramzow L."/>
            <person name="Gutensohn M."/>
            <person name="Harholt J."/>
            <person name="Hattori M."/>
            <person name="Heyl A."/>
            <person name="Hirai T."/>
            <person name="Hiwatashi Y."/>
            <person name="Ishikawa M."/>
            <person name="Iwata M."/>
            <person name="Karol K.G."/>
            <person name="Koehler B."/>
            <person name="Kolukisaoglu U."/>
            <person name="Kubo M."/>
            <person name="Kurata T."/>
            <person name="Lalonde S."/>
            <person name="Li K."/>
            <person name="Li Y."/>
            <person name="Litt A."/>
            <person name="Lyons E."/>
            <person name="Manning G."/>
            <person name="Maruyama T."/>
            <person name="Michael T.P."/>
            <person name="Mikami K."/>
            <person name="Miyazaki S."/>
            <person name="Morinaga S."/>
            <person name="Murata T."/>
            <person name="Mueller-Roeber B."/>
            <person name="Nelson D.R."/>
            <person name="Obara M."/>
            <person name="Oguri Y."/>
            <person name="Olmstead R.G."/>
            <person name="Onodera N."/>
            <person name="Petersen B.L."/>
            <person name="Pils B."/>
            <person name="Prigge M."/>
            <person name="Rensing S.A."/>
            <person name="Riano-Pachon D.M."/>
            <person name="Roberts A.W."/>
            <person name="Sato Y."/>
            <person name="Scheller H.V."/>
            <person name="Schulz B."/>
            <person name="Schulz C."/>
            <person name="Shakirov E.V."/>
            <person name="Shibagaki N."/>
            <person name="Shinohara N."/>
            <person name="Shippen D.E."/>
            <person name="Soerensen I."/>
            <person name="Sotooka R."/>
            <person name="Sugimoto N."/>
            <person name="Sugita M."/>
            <person name="Sumikawa N."/>
            <person name="Tanurdzic M."/>
            <person name="Theissen G."/>
            <person name="Ulvskov P."/>
            <person name="Wakazuki S."/>
            <person name="Weng J.K."/>
            <person name="Willats W.W."/>
            <person name="Wipf D."/>
            <person name="Wolf P.G."/>
            <person name="Yang L."/>
            <person name="Zimmer A.D."/>
            <person name="Zhu Q."/>
            <person name="Mitros T."/>
            <person name="Hellsten U."/>
            <person name="Loque D."/>
            <person name="Otillar R."/>
            <person name="Salamov A."/>
            <person name="Schmutz J."/>
            <person name="Shapiro H."/>
            <person name="Lindquist E."/>
            <person name="Lucas S."/>
            <person name="Rokhsar D."/>
            <person name="Grigoriev I.V."/>
        </authorList>
    </citation>
    <scope>NUCLEOTIDE SEQUENCE [LARGE SCALE GENOMIC DNA]</scope>
</reference>
<dbReference type="InParanoid" id="D8T9T7"/>
<dbReference type="Gramene" id="EFJ06506">
    <property type="protein sequence ID" value="EFJ06506"/>
    <property type="gene ID" value="SELMODRAFT_135288"/>
</dbReference>
<dbReference type="EMBL" id="GL377699">
    <property type="protein sequence ID" value="EFJ06506.1"/>
    <property type="molecule type" value="Genomic_DNA"/>
</dbReference>
<dbReference type="KEGG" id="smo:SELMODRAFT_135165"/>
<gene>
    <name evidence="2" type="ORF">SELMODRAFT_135165</name>
    <name evidence="1" type="ORF">SELMODRAFT_135288</name>
</gene>
<evidence type="ECO:0000313" key="3">
    <source>
        <dbReference type="Proteomes" id="UP000001514"/>
    </source>
</evidence>
<dbReference type="HOGENOM" id="CLU_1631426_0_0_1"/>
<sequence length="163" mass="19342">FTNKLTLMFRPAEEMDVLEFSEAESNLNDLVTEYQQYRDASMTTMTLGRIQIHSVKNHSLFSQRQKYYYFFPSQGLGYIFSLGFFYSRCARFRQVWMLLSIKKLWSLAIMSLQRLAAELKRPGMAAITELHTREHQLQLQRIEQRMDTTVLEHLMEATSQRQL</sequence>